<dbReference type="Proteomes" id="UP001041814">
    <property type="component" value="Unassembled WGS sequence"/>
</dbReference>
<keyword evidence="4" id="KW-0378">Hydrolase</keyword>
<accession>A0ABS1DSW5</accession>
<dbReference type="InterPro" id="IPR000845">
    <property type="entry name" value="Nucleoside_phosphorylase_d"/>
</dbReference>
<evidence type="ECO:0000256" key="1">
    <source>
        <dbReference type="ARBA" id="ARBA00004945"/>
    </source>
</evidence>
<name>A0ABS1DSW5_RUBGE</name>
<evidence type="ECO:0000256" key="5">
    <source>
        <dbReference type="ARBA" id="ARBA00023167"/>
    </source>
</evidence>
<dbReference type="Pfam" id="PF01048">
    <property type="entry name" value="PNP_UDP_1"/>
    <property type="match status" value="1"/>
</dbReference>
<dbReference type="NCBIfam" id="TIGR01704">
    <property type="entry name" value="MTA_SAH-Nsdase"/>
    <property type="match status" value="1"/>
</dbReference>
<organism evidence="7 8">
    <name type="scientific">Rubrivivax gelatinosus</name>
    <name type="common">Rhodocyclus gelatinosus</name>
    <name type="synonym">Rhodopseudomonas gelatinosa</name>
    <dbReference type="NCBI Taxonomy" id="28068"/>
    <lineage>
        <taxon>Bacteria</taxon>
        <taxon>Pseudomonadati</taxon>
        <taxon>Pseudomonadota</taxon>
        <taxon>Betaproteobacteria</taxon>
        <taxon>Burkholderiales</taxon>
        <taxon>Sphaerotilaceae</taxon>
        <taxon>Rubrivivax</taxon>
    </lineage>
</organism>
<dbReference type="PANTHER" id="PTHR46832">
    <property type="entry name" value="5'-METHYLTHIOADENOSINE/S-ADENOSYLHOMOCYSTEINE NUCLEOSIDASE"/>
    <property type="match status" value="1"/>
</dbReference>
<protein>
    <recommendedName>
        <fullName evidence="2">adenosylhomocysteine nucleosidase</fullName>
        <ecNumber evidence="2">3.2.2.9</ecNumber>
    </recommendedName>
</protein>
<dbReference type="SUPFAM" id="SSF53167">
    <property type="entry name" value="Purine and uridine phosphorylases"/>
    <property type="match status" value="1"/>
</dbReference>
<keyword evidence="8" id="KW-1185">Reference proteome</keyword>
<dbReference type="InterPro" id="IPR035994">
    <property type="entry name" value="Nucleoside_phosphorylase_sf"/>
</dbReference>
<evidence type="ECO:0000313" key="8">
    <source>
        <dbReference type="Proteomes" id="UP001041814"/>
    </source>
</evidence>
<dbReference type="InterPro" id="IPR010049">
    <property type="entry name" value="MTA_SAH_Nsdase"/>
</dbReference>
<dbReference type="Gene3D" id="3.40.50.1580">
    <property type="entry name" value="Nucleoside phosphorylase domain"/>
    <property type="match status" value="1"/>
</dbReference>
<sequence>MDSAHPAPPAPLGLVAALRQELRELLELMPGAQRRIIGNREFWLGELEGHAVVAVQSRVGKVAAAATTATLIAHYGVGAVVLTGIAGALAPGVAVGDVVVSSELLQHDLDGSPFFPRWEVPLTGVSRFPADAALVERAAAAARAALADPLALFGAQTVQAFGLHAPTVHTGLIVSGDRFVRTRQDSDTLRQALPDALAVEMEGAAIAQVCHEWGLPFVAIRAISDRADDDAHADFSRFLREVCARYGAAVVRRLLADAPPPAGARSPAF</sequence>
<feature type="domain" description="Nucleoside phosphorylase" evidence="6">
    <location>
        <begin position="12"/>
        <end position="254"/>
    </location>
</feature>
<keyword evidence="5" id="KW-0486">Methionine biosynthesis</keyword>
<evidence type="ECO:0000256" key="3">
    <source>
        <dbReference type="ARBA" id="ARBA00022605"/>
    </source>
</evidence>
<dbReference type="CDD" id="cd09008">
    <property type="entry name" value="MTAN"/>
    <property type="match status" value="1"/>
</dbReference>
<gene>
    <name evidence="7" type="ORF">CKO43_03715</name>
</gene>
<reference evidence="7" key="2">
    <citation type="journal article" date="2020" name="Microorganisms">
        <title>Osmotic Adaptation and Compatible Solute Biosynthesis of Phototrophic Bacteria as Revealed from Genome Analyses.</title>
        <authorList>
            <person name="Imhoff J.F."/>
            <person name="Rahn T."/>
            <person name="Kunzel S."/>
            <person name="Keller A."/>
            <person name="Neulinger S.C."/>
        </authorList>
    </citation>
    <scope>NUCLEOTIDE SEQUENCE</scope>
    <source>
        <strain evidence="7">IM 151</strain>
    </source>
</reference>
<dbReference type="EMBL" id="NRRU01000008">
    <property type="protein sequence ID" value="MBK1711887.1"/>
    <property type="molecule type" value="Genomic_DNA"/>
</dbReference>
<dbReference type="RefSeq" id="WP_200377876.1">
    <property type="nucleotide sequence ID" value="NZ_NRRU01000008.1"/>
</dbReference>
<dbReference type="PANTHER" id="PTHR46832:SF1">
    <property type="entry name" value="5'-METHYLTHIOADENOSINE_S-ADENOSYLHOMOCYSTEINE NUCLEOSIDASE"/>
    <property type="match status" value="1"/>
</dbReference>
<dbReference type="EC" id="3.2.2.9" evidence="2"/>
<evidence type="ECO:0000259" key="6">
    <source>
        <dbReference type="Pfam" id="PF01048"/>
    </source>
</evidence>
<dbReference type="NCBIfam" id="NF004079">
    <property type="entry name" value="PRK05584.1"/>
    <property type="match status" value="1"/>
</dbReference>
<evidence type="ECO:0000256" key="2">
    <source>
        <dbReference type="ARBA" id="ARBA00011974"/>
    </source>
</evidence>
<keyword evidence="3" id="KW-0028">Amino-acid biosynthesis</keyword>
<proteinExistence type="predicted"/>
<evidence type="ECO:0000313" key="7">
    <source>
        <dbReference type="EMBL" id="MBK1711887.1"/>
    </source>
</evidence>
<comment type="pathway">
    <text evidence="1">Amino-acid biosynthesis; L-methionine biosynthesis via salvage pathway; S-methyl-5-thio-alpha-D-ribose 1-phosphate from S-methyl-5'-thioadenosine (hydrolase route): step 1/2.</text>
</comment>
<comment type="caution">
    <text evidence="7">The sequence shown here is derived from an EMBL/GenBank/DDBJ whole genome shotgun (WGS) entry which is preliminary data.</text>
</comment>
<reference evidence="7" key="1">
    <citation type="submission" date="2017-08" db="EMBL/GenBank/DDBJ databases">
        <authorList>
            <person name="Imhoff J.F."/>
            <person name="Rahn T."/>
            <person name="Kuenzel S."/>
            <person name="Neulinger S.C."/>
        </authorList>
    </citation>
    <scope>NUCLEOTIDE SEQUENCE</scope>
    <source>
        <strain evidence="7">IM 151</strain>
    </source>
</reference>
<evidence type="ECO:0000256" key="4">
    <source>
        <dbReference type="ARBA" id="ARBA00022801"/>
    </source>
</evidence>